<evidence type="ECO:0000256" key="1">
    <source>
        <dbReference type="SAM" id="MobiDB-lite"/>
    </source>
</evidence>
<organism evidence="2 3">
    <name type="scientific">Arctia plantaginis</name>
    <name type="common">Wood tiger moth</name>
    <name type="synonym">Phalaena plantaginis</name>
    <dbReference type="NCBI Taxonomy" id="874455"/>
    <lineage>
        <taxon>Eukaryota</taxon>
        <taxon>Metazoa</taxon>
        <taxon>Ecdysozoa</taxon>
        <taxon>Arthropoda</taxon>
        <taxon>Hexapoda</taxon>
        <taxon>Insecta</taxon>
        <taxon>Pterygota</taxon>
        <taxon>Neoptera</taxon>
        <taxon>Endopterygota</taxon>
        <taxon>Lepidoptera</taxon>
        <taxon>Glossata</taxon>
        <taxon>Ditrysia</taxon>
        <taxon>Noctuoidea</taxon>
        <taxon>Erebidae</taxon>
        <taxon>Arctiinae</taxon>
        <taxon>Arctia</taxon>
    </lineage>
</organism>
<protein>
    <recommendedName>
        <fullName evidence="4">Integrase catalytic domain-containing protein</fullName>
    </recommendedName>
</protein>
<evidence type="ECO:0000313" key="2">
    <source>
        <dbReference type="EMBL" id="CAB3262453.1"/>
    </source>
</evidence>
<dbReference type="GO" id="GO:0003676">
    <property type="term" value="F:nucleic acid binding"/>
    <property type="evidence" value="ECO:0007669"/>
    <property type="project" value="InterPro"/>
</dbReference>
<feature type="compositionally biased region" description="Polar residues" evidence="1">
    <location>
        <begin position="156"/>
        <end position="172"/>
    </location>
</feature>
<dbReference type="InterPro" id="IPR050951">
    <property type="entry name" value="Retrovirus_Pol_polyprotein"/>
</dbReference>
<dbReference type="AlphaFoldDB" id="A0A8S1BRM2"/>
<evidence type="ECO:0000313" key="3">
    <source>
        <dbReference type="Proteomes" id="UP000494106"/>
    </source>
</evidence>
<dbReference type="InterPro" id="IPR036397">
    <property type="entry name" value="RNaseH_sf"/>
</dbReference>
<name>A0A8S1BRM2_ARCPL</name>
<gene>
    <name evidence="2" type="ORF">APLA_LOCUS18423</name>
</gene>
<comment type="caution">
    <text evidence="2">The sequence shown here is derived from an EMBL/GenBank/DDBJ whole genome shotgun (WGS) entry which is preliminary data.</text>
</comment>
<accession>A0A8S1BRM2</accession>
<keyword evidence="3" id="KW-1185">Reference proteome</keyword>
<proteinExistence type="predicted"/>
<feature type="region of interest" description="Disordered" evidence="1">
    <location>
        <begin position="156"/>
        <end position="195"/>
    </location>
</feature>
<sequence length="208" mass="24248">MGLNFNRNLRGLLMNINLDITSSPYYSQSNGLAENAVKIAKHLIKKNEDNIDKALLEYRSTPLENGFSPAELLMGRKLRTFLPILPRELTKKNNETVIYKEKEIKNNQQSYVVKTDRGEYRRNRWHLIPAPYHNNNIEEKDYVNFETLVSASSNNNDEMSLVNQSNENQSSHKSLEERTETQGNDNHVNNRPLRERKKPVWLGDYITE</sequence>
<dbReference type="Proteomes" id="UP000494106">
    <property type="component" value="Unassembled WGS sequence"/>
</dbReference>
<dbReference type="InterPro" id="IPR012337">
    <property type="entry name" value="RNaseH-like_sf"/>
</dbReference>
<dbReference type="SUPFAM" id="SSF53098">
    <property type="entry name" value="Ribonuclease H-like"/>
    <property type="match status" value="1"/>
</dbReference>
<reference evidence="2 3" key="1">
    <citation type="submission" date="2020-04" db="EMBL/GenBank/DDBJ databases">
        <authorList>
            <person name="Wallbank WR R."/>
            <person name="Pardo Diaz C."/>
            <person name="Kozak K."/>
            <person name="Martin S."/>
            <person name="Jiggins C."/>
            <person name="Moest M."/>
            <person name="Warren A I."/>
            <person name="Byers J.R.P. K."/>
            <person name="Montejo-Kovacevich G."/>
            <person name="Yen C E."/>
        </authorList>
    </citation>
    <scope>NUCLEOTIDE SEQUENCE [LARGE SCALE GENOMIC DNA]</scope>
</reference>
<dbReference type="OrthoDB" id="7443016at2759"/>
<dbReference type="Gene3D" id="3.30.420.10">
    <property type="entry name" value="Ribonuclease H-like superfamily/Ribonuclease H"/>
    <property type="match status" value="1"/>
</dbReference>
<dbReference type="EMBL" id="CADEBC010000958">
    <property type="protein sequence ID" value="CAB3262453.1"/>
    <property type="molecule type" value="Genomic_DNA"/>
</dbReference>
<dbReference type="PANTHER" id="PTHR37984">
    <property type="entry name" value="PROTEIN CBG26694"/>
    <property type="match status" value="1"/>
</dbReference>
<dbReference type="PANTHER" id="PTHR37984:SF8">
    <property type="entry name" value="CCHC-TYPE DOMAIN-CONTAINING PROTEIN"/>
    <property type="match status" value="1"/>
</dbReference>
<evidence type="ECO:0008006" key="4">
    <source>
        <dbReference type="Google" id="ProtNLM"/>
    </source>
</evidence>